<dbReference type="EMBL" id="JADGIZ020000073">
    <property type="protein sequence ID" value="KAL2912213.1"/>
    <property type="molecule type" value="Genomic_DNA"/>
</dbReference>
<sequence>MLSRSETGRIPPRAKPAGASTAASKAGAKAPAASKAPAARSATKLGALHDAKVVDPLGNERHKTPFASIYAKGGIPCRLQHGSVRHKLVWTTPGAPASLDYDPVFVTFCQGLRETQHPFVFVVHEGLREMMDAPGARDKVVQLLPQIVAPLRGGLSQKDKTAFLASLQILSGLARLVGPHLVAHLGTILPPVATRVLAHDQETRERVQEVLAECQVSCGEGALKIIRSRVPTFAPLLGAK</sequence>
<organism evidence="2 3">
    <name type="scientific">Polyrhizophydium stewartii</name>
    <dbReference type="NCBI Taxonomy" id="2732419"/>
    <lineage>
        <taxon>Eukaryota</taxon>
        <taxon>Fungi</taxon>
        <taxon>Fungi incertae sedis</taxon>
        <taxon>Chytridiomycota</taxon>
        <taxon>Chytridiomycota incertae sedis</taxon>
        <taxon>Chytridiomycetes</taxon>
        <taxon>Rhizophydiales</taxon>
        <taxon>Rhizophydiales incertae sedis</taxon>
        <taxon>Polyrhizophydium</taxon>
    </lineage>
</organism>
<reference evidence="2 3" key="1">
    <citation type="submission" date="2023-09" db="EMBL/GenBank/DDBJ databases">
        <title>Pangenome analysis of Batrachochytrium dendrobatidis and related Chytrids.</title>
        <authorList>
            <person name="Yacoub M.N."/>
            <person name="Stajich J.E."/>
            <person name="James T.Y."/>
        </authorList>
    </citation>
    <scope>NUCLEOTIDE SEQUENCE [LARGE SCALE GENOMIC DNA]</scope>
    <source>
        <strain evidence="2 3">JEL0888</strain>
    </source>
</reference>
<evidence type="ECO:0000313" key="3">
    <source>
        <dbReference type="Proteomes" id="UP001527925"/>
    </source>
</evidence>
<name>A0ABR4MYB0_9FUNG</name>
<dbReference type="PANTHER" id="PTHR21207:SF1">
    <property type="entry name" value="PACRG-LIKE PROTEIN"/>
    <property type="match status" value="1"/>
</dbReference>
<dbReference type="InterPro" id="IPR019399">
    <property type="entry name" value="Parkin_co-regulated_protein"/>
</dbReference>
<feature type="compositionally biased region" description="Low complexity" evidence="1">
    <location>
        <begin position="15"/>
        <end position="38"/>
    </location>
</feature>
<dbReference type="InterPro" id="IPR016024">
    <property type="entry name" value="ARM-type_fold"/>
</dbReference>
<evidence type="ECO:0000256" key="1">
    <source>
        <dbReference type="SAM" id="MobiDB-lite"/>
    </source>
</evidence>
<dbReference type="Pfam" id="PF10274">
    <property type="entry name" value="ParcG"/>
    <property type="match status" value="1"/>
</dbReference>
<protein>
    <submittedName>
        <fullName evidence="2">Uncharacterized protein</fullName>
    </submittedName>
</protein>
<evidence type="ECO:0000313" key="2">
    <source>
        <dbReference type="EMBL" id="KAL2912213.1"/>
    </source>
</evidence>
<proteinExistence type="predicted"/>
<dbReference type="InterPro" id="IPR011989">
    <property type="entry name" value="ARM-like"/>
</dbReference>
<dbReference type="PANTHER" id="PTHR21207">
    <property type="entry name" value="PARKIN COREGULATED GENE PROTEIN PARK2 COREGULATED"/>
    <property type="match status" value="1"/>
</dbReference>
<accession>A0ABR4MYB0</accession>
<feature type="region of interest" description="Disordered" evidence="1">
    <location>
        <begin position="1"/>
        <end position="38"/>
    </location>
</feature>
<dbReference type="SUPFAM" id="SSF48371">
    <property type="entry name" value="ARM repeat"/>
    <property type="match status" value="1"/>
</dbReference>
<gene>
    <name evidence="2" type="ORF">HK105_208281</name>
</gene>
<dbReference type="Gene3D" id="1.25.10.10">
    <property type="entry name" value="Leucine-rich Repeat Variant"/>
    <property type="match status" value="1"/>
</dbReference>
<comment type="caution">
    <text evidence="2">The sequence shown here is derived from an EMBL/GenBank/DDBJ whole genome shotgun (WGS) entry which is preliminary data.</text>
</comment>
<keyword evidence="3" id="KW-1185">Reference proteome</keyword>
<dbReference type="Proteomes" id="UP001527925">
    <property type="component" value="Unassembled WGS sequence"/>
</dbReference>